<feature type="domain" description="Beta-lactamase-related" evidence="4">
    <location>
        <begin position="47"/>
        <end position="357"/>
    </location>
</feature>
<protein>
    <recommendedName>
        <fullName evidence="4">Beta-lactamase-related domain-containing protein</fullName>
    </recommendedName>
</protein>
<proteinExistence type="predicted"/>
<keyword evidence="3" id="KW-0732">Signal</keyword>
<keyword evidence="2" id="KW-0472">Membrane</keyword>
<evidence type="ECO:0000313" key="6">
    <source>
        <dbReference type="Proteomes" id="UP000263957"/>
    </source>
</evidence>
<dbReference type="SUPFAM" id="SSF56601">
    <property type="entry name" value="beta-lactamase/transpeptidase-like"/>
    <property type="match status" value="1"/>
</dbReference>
<dbReference type="AlphaFoldDB" id="A0A356W1E7"/>
<dbReference type="InterPro" id="IPR001466">
    <property type="entry name" value="Beta-lactam-related"/>
</dbReference>
<dbReference type="Pfam" id="PF00144">
    <property type="entry name" value="Beta-lactamase"/>
    <property type="match status" value="1"/>
</dbReference>
<gene>
    <name evidence="5" type="ORF">DD728_00830</name>
</gene>
<dbReference type="InterPro" id="IPR012338">
    <property type="entry name" value="Beta-lactam/transpept-like"/>
</dbReference>
<dbReference type="InterPro" id="IPR050491">
    <property type="entry name" value="AmpC-like"/>
</dbReference>
<name>A0A356W1E7_9PROT</name>
<evidence type="ECO:0000256" key="2">
    <source>
        <dbReference type="ARBA" id="ARBA00023136"/>
    </source>
</evidence>
<reference evidence="5 6" key="1">
    <citation type="journal article" date="2018" name="Nat. Biotechnol.">
        <title>A standardized bacterial taxonomy based on genome phylogeny substantially revises the tree of life.</title>
        <authorList>
            <person name="Parks D.H."/>
            <person name="Chuvochina M."/>
            <person name="Waite D.W."/>
            <person name="Rinke C."/>
            <person name="Skarshewski A."/>
            <person name="Chaumeil P.A."/>
            <person name="Hugenholtz P."/>
        </authorList>
    </citation>
    <scope>NUCLEOTIDE SEQUENCE [LARGE SCALE GENOMIC DNA]</scope>
    <source>
        <strain evidence="5">UBA10378</strain>
    </source>
</reference>
<dbReference type="GO" id="GO:0016020">
    <property type="term" value="C:membrane"/>
    <property type="evidence" value="ECO:0007669"/>
    <property type="project" value="UniProtKB-SubCell"/>
</dbReference>
<feature type="chain" id="PRO_5017081435" description="Beta-lactamase-related domain-containing protein" evidence="3">
    <location>
        <begin position="24"/>
        <end position="370"/>
    </location>
</feature>
<feature type="signal peptide" evidence="3">
    <location>
        <begin position="1"/>
        <end position="23"/>
    </location>
</feature>
<dbReference type="PANTHER" id="PTHR46825">
    <property type="entry name" value="D-ALANYL-D-ALANINE-CARBOXYPEPTIDASE/ENDOPEPTIDASE AMPH"/>
    <property type="match status" value="1"/>
</dbReference>
<dbReference type="Proteomes" id="UP000263957">
    <property type="component" value="Unassembled WGS sequence"/>
</dbReference>
<evidence type="ECO:0000256" key="3">
    <source>
        <dbReference type="SAM" id="SignalP"/>
    </source>
</evidence>
<evidence type="ECO:0000259" key="4">
    <source>
        <dbReference type="Pfam" id="PF00144"/>
    </source>
</evidence>
<dbReference type="Gene3D" id="3.40.710.10">
    <property type="entry name" value="DD-peptidase/beta-lactamase superfamily"/>
    <property type="match status" value="1"/>
</dbReference>
<comment type="subcellular location">
    <subcellularLocation>
        <location evidence="1">Membrane</location>
    </subcellularLocation>
</comment>
<organism evidence="5 6">
    <name type="scientific">Hyphomonas atlantica</name>
    <dbReference type="NCBI Taxonomy" id="1280948"/>
    <lineage>
        <taxon>Bacteria</taxon>
        <taxon>Pseudomonadati</taxon>
        <taxon>Pseudomonadota</taxon>
        <taxon>Alphaproteobacteria</taxon>
        <taxon>Hyphomonadales</taxon>
        <taxon>Hyphomonadaceae</taxon>
        <taxon>Hyphomonas</taxon>
    </lineage>
</organism>
<comment type="caution">
    <text evidence="5">The sequence shown here is derived from an EMBL/GenBank/DDBJ whole genome shotgun (WGS) entry which is preliminary data.</text>
</comment>
<evidence type="ECO:0000256" key="1">
    <source>
        <dbReference type="ARBA" id="ARBA00004370"/>
    </source>
</evidence>
<dbReference type="PANTHER" id="PTHR46825:SF11">
    <property type="entry name" value="PENICILLIN-BINDING PROTEIN 4"/>
    <property type="match status" value="1"/>
</dbReference>
<accession>A0A356W1E7</accession>
<evidence type="ECO:0000313" key="5">
    <source>
        <dbReference type="EMBL" id="HBQ47424.1"/>
    </source>
</evidence>
<dbReference type="EMBL" id="DOGS01000021">
    <property type="protein sequence ID" value="HBQ47424.1"/>
    <property type="molecule type" value="Genomic_DNA"/>
</dbReference>
<sequence length="370" mass="38938">VRDMLKCLVSFLFALALVMPAWSESMSPEDLTAKLETVRDKAGLVALGAVVADADGQILALAVTGDRVRGKGDAAQPDDAWHIGSNTKMLTALLYGRLVERGEARWGATLPELLPDLADEMDAAWSDITIEDLLAHRSGMAANPGVTWFLTSRASSNTVEAQRTSLARAALAKPPKTEPGSFTYSNYGYMVAGAALDRIAERMGHQNYESLFLAELVPSGEGWGFGPPPEGIEGHRKGLFGGLKGQGAGLDADNPPALAPAGTLHVPLEAHARLLSSFLTPDETEAKLLMPYPDEASDYALGWGVVPDSPSGAALGHSGSNTMWLSTVRLYPDAGVVVIVNTNSFSEKGVQALNGLAEDLAAAYGAAPQD</sequence>
<feature type="non-terminal residue" evidence="5">
    <location>
        <position position="1"/>
    </location>
</feature>